<protein>
    <recommendedName>
        <fullName evidence="2">Spore protein YkvP/CgeB glycosyl transferase-like domain-containing protein</fullName>
    </recommendedName>
</protein>
<gene>
    <name evidence="3" type="ordered locus">T1E_3044</name>
</gene>
<evidence type="ECO:0000313" key="3">
    <source>
        <dbReference type="EMBL" id="AFO48881.1"/>
    </source>
</evidence>
<dbReference type="PANTHER" id="PTHR46401:SF2">
    <property type="entry name" value="GLYCOSYLTRANSFERASE WBBK-RELATED"/>
    <property type="match status" value="1"/>
</dbReference>
<name>I7C6Y0_PSEPT</name>
<reference evidence="4" key="1">
    <citation type="journal article" date="2013" name="Microb. Biotechnol.">
        <title>Metabolic potential of the organic-solvent tolerant Pseudomonas putida DOT-T1E deduced from its annotated genome.</title>
        <authorList>
            <person name="Udaondo Z."/>
            <person name="Molina L."/>
            <person name="Daniels C."/>
            <person name="Gomez M.J."/>
            <person name="Molina-Henares M.A."/>
            <person name="Matilla M.A."/>
            <person name="Roca A."/>
            <person name="Fernandez M."/>
            <person name="Duque E."/>
            <person name="Segura A."/>
            <person name="Ramos J.L."/>
        </authorList>
    </citation>
    <scope>NUCLEOTIDE SEQUENCE [LARGE SCALE GENOMIC DNA]</scope>
    <source>
        <strain evidence="4">DOT-T1E</strain>
    </source>
</reference>
<dbReference type="AlphaFoldDB" id="I7C6Y0"/>
<feature type="domain" description="Spore protein YkvP/CgeB glycosyl transferase-like" evidence="2">
    <location>
        <begin position="225"/>
        <end position="376"/>
    </location>
</feature>
<dbReference type="InterPro" id="IPR055259">
    <property type="entry name" value="YkvP/CgeB_Glyco_trans-like"/>
</dbReference>
<dbReference type="Proteomes" id="UP000006503">
    <property type="component" value="Chromosome"/>
</dbReference>
<dbReference type="Pfam" id="PF13524">
    <property type="entry name" value="Glyco_trans_1_2"/>
    <property type="match status" value="1"/>
</dbReference>
<evidence type="ECO:0000313" key="4">
    <source>
        <dbReference type="Proteomes" id="UP000006503"/>
    </source>
</evidence>
<dbReference type="HOGENOM" id="CLU_405424_0_0_6"/>
<sequence>MNKLKRVLICGAPDLNYIDGSSIWAQTIAMATAKTGVAQVDFIAKSSPERDELFGPLRAMERIKIINGTDRNLWEGKSYKRLPPNMLADLVERLDRQQPYDVIIIRGLDIATNLLNFPSILGKCWMYLTDIPQDLKEYSAEQRVLIRRIGLGCRRLLCQTEGFKSLWQSLVPQLDVSKYRIYTPVIPDIVTRQLPISERPLQAIYAGKFKGDWMTLEMAQLWPQVHARIPGSELVMIGDKIHDEPRQPNYQERMQYALEETTGLTWLGGRSRESVQQHLAEARVGLSWRAETMNDTVEYSTKILEYGGAGCAAILNRNSLHEKLLGKNYPLFANNSEEFVQQLTRALTQPEIAEQAAQSLRNVAQKHTFSVRTSEIRDWLLSENDNTAPTQKIRILVAGHDLKFFHSLQQKLNDTGKFEFITDQWQGHDKHVEENSKAFLETVDIIVCEWCLGNLKWYSHNKKPHQRLIARFHAQEARLPYLAEANWDAIEQIVFVSEHTRQQALEVFKNFPTSKTSVISNLLDDTKFTPKKKTGDAQYTLGIIGVTPKSKRLDRAVDLLEALLEHDSRYCLRVKGKNPLDYPWLVNRPEELAYYRDLFERINKSPELRHRVIFDPAGDDVNEWFTMVGYILSSSDHESYHMAIGEGILTGATPIIWNWEGAKAIWGSEWIVDSLLEAKSAVLDGRPQNNLVSKMREIVQKQATSHRWEKLILEY</sequence>
<dbReference type="EMBL" id="CP003734">
    <property type="protein sequence ID" value="AFO48881.1"/>
    <property type="molecule type" value="Genomic_DNA"/>
</dbReference>
<dbReference type="KEGG" id="ppx:T1E_3044"/>
<dbReference type="RefSeq" id="WP_014860644.1">
    <property type="nucleotide sequence ID" value="NC_018220.1"/>
</dbReference>
<accession>I7C6Y0</accession>
<dbReference type="Gene3D" id="3.40.50.2000">
    <property type="entry name" value="Glycogen Phosphorylase B"/>
    <property type="match status" value="2"/>
</dbReference>
<organism evidence="3 4">
    <name type="scientific">Pseudomonas putida (strain DOT-T1E)</name>
    <dbReference type="NCBI Taxonomy" id="1196325"/>
    <lineage>
        <taxon>Bacteria</taxon>
        <taxon>Pseudomonadati</taxon>
        <taxon>Pseudomonadota</taxon>
        <taxon>Gammaproteobacteria</taxon>
        <taxon>Pseudomonadales</taxon>
        <taxon>Pseudomonadaceae</taxon>
        <taxon>Pseudomonas</taxon>
    </lineage>
</organism>
<evidence type="ECO:0000256" key="1">
    <source>
        <dbReference type="ARBA" id="ARBA00022679"/>
    </source>
</evidence>
<dbReference type="GO" id="GO:0009103">
    <property type="term" value="P:lipopolysaccharide biosynthetic process"/>
    <property type="evidence" value="ECO:0007669"/>
    <property type="project" value="TreeGrafter"/>
</dbReference>
<proteinExistence type="predicted"/>
<keyword evidence="1" id="KW-0808">Transferase</keyword>
<dbReference type="SUPFAM" id="SSF53756">
    <property type="entry name" value="UDP-Glycosyltransferase/glycogen phosphorylase"/>
    <property type="match status" value="2"/>
</dbReference>
<dbReference type="GO" id="GO:0016757">
    <property type="term" value="F:glycosyltransferase activity"/>
    <property type="evidence" value="ECO:0007669"/>
    <property type="project" value="TreeGrafter"/>
</dbReference>
<dbReference type="PANTHER" id="PTHR46401">
    <property type="entry name" value="GLYCOSYLTRANSFERASE WBBK-RELATED"/>
    <property type="match status" value="1"/>
</dbReference>
<evidence type="ECO:0000259" key="2">
    <source>
        <dbReference type="Pfam" id="PF13524"/>
    </source>
</evidence>
<dbReference type="PATRIC" id="fig|1196325.3.peg.3008"/>